<evidence type="ECO:0000256" key="1">
    <source>
        <dbReference type="SAM" id="Coils"/>
    </source>
</evidence>
<keyword evidence="1" id="KW-0175">Coiled coil</keyword>
<evidence type="ECO:0000313" key="2">
    <source>
        <dbReference type="EMBL" id="PWB94626.1"/>
    </source>
</evidence>
<dbReference type="RefSeq" id="WP_108916379.1">
    <property type="nucleotide sequence ID" value="NZ_BGJY01000018.1"/>
</dbReference>
<organism evidence="2 3">
    <name type="scientific">Methylosinus sporium</name>
    <dbReference type="NCBI Taxonomy" id="428"/>
    <lineage>
        <taxon>Bacteria</taxon>
        <taxon>Pseudomonadati</taxon>
        <taxon>Pseudomonadota</taxon>
        <taxon>Alphaproteobacteria</taxon>
        <taxon>Hyphomicrobiales</taxon>
        <taxon>Methylocystaceae</taxon>
        <taxon>Methylosinus</taxon>
    </lineage>
</organism>
<evidence type="ECO:0000313" key="3">
    <source>
        <dbReference type="Proteomes" id="UP000245137"/>
    </source>
</evidence>
<dbReference type="AlphaFoldDB" id="A0A2U1SSN0"/>
<name>A0A2U1SSN0_METSR</name>
<feature type="coiled-coil region" evidence="1">
    <location>
        <begin position="97"/>
        <end position="124"/>
    </location>
</feature>
<sequence length="215" mass="22598">MLTINAGANNAALESAAHIVDEAAAALGGQDAPGVAELRDASVKIRALISNPHSKGKAMSETMNGPAPSDIVSSLKARVAELEGELAESQHYRVKEVEEFRAALAASRRQVEAMKEALDEIEGLSRHLRHGGCDASDLAGLEEGLSQAVGLAHDALSALDAPKPSAAITDEEVEHAAMRSIGLDPQGHGASYTLGDRQKEMMRSALQAFLDRMAK</sequence>
<accession>A0A2U1SSN0</accession>
<dbReference type="EMBL" id="PUIV01000006">
    <property type="protein sequence ID" value="PWB94626.1"/>
    <property type="molecule type" value="Genomic_DNA"/>
</dbReference>
<reference evidence="2 3" key="1">
    <citation type="journal article" date="2018" name="Appl. Microbiol. Biotechnol.">
        <title>Co-cultivation of the strictly anaerobic methanogen Methanosarcina barkeri with aerobic methanotrophs in an oxygen-limited membrane bioreactor.</title>
        <authorList>
            <person name="In 't Zandt M.H."/>
            <person name="van den Bosch T.J.M."/>
            <person name="Rijkers R."/>
            <person name="van Kessel M.A.H.J."/>
            <person name="Jetten M.S.M."/>
            <person name="Welte C.U."/>
        </authorList>
    </citation>
    <scope>NUCLEOTIDE SEQUENCE [LARGE SCALE GENOMIC DNA]</scope>
    <source>
        <strain evidence="2 3">DSM 17706</strain>
    </source>
</reference>
<proteinExistence type="predicted"/>
<keyword evidence="3" id="KW-1185">Reference proteome</keyword>
<comment type="caution">
    <text evidence="2">The sequence shown here is derived from an EMBL/GenBank/DDBJ whole genome shotgun (WGS) entry which is preliminary data.</text>
</comment>
<dbReference type="Proteomes" id="UP000245137">
    <property type="component" value="Unassembled WGS sequence"/>
</dbReference>
<gene>
    <name evidence="2" type="ORF">C5689_06070</name>
</gene>
<protein>
    <submittedName>
        <fullName evidence="2">Uncharacterized protein</fullName>
    </submittedName>
</protein>